<dbReference type="Gene3D" id="3.10.450.50">
    <property type="match status" value="1"/>
</dbReference>
<accession>A0ABX8GGL4</accession>
<keyword evidence="2" id="KW-1185">Reference proteome</keyword>
<evidence type="ECO:0000313" key="1">
    <source>
        <dbReference type="EMBL" id="QWC15105.1"/>
    </source>
</evidence>
<gene>
    <name evidence="1" type="ORF">KKR89_12305</name>
</gene>
<dbReference type="InterPro" id="IPR032710">
    <property type="entry name" value="NTF2-like_dom_sf"/>
</dbReference>
<proteinExistence type="predicted"/>
<reference evidence="1 2" key="1">
    <citation type="submission" date="2021-05" db="EMBL/GenBank/DDBJ databases">
        <title>Novel species in genus Cellulomonas.</title>
        <authorList>
            <person name="Zhang G."/>
        </authorList>
    </citation>
    <scope>NUCLEOTIDE SEQUENCE [LARGE SCALE GENOMIC DNA]</scope>
    <source>
        <strain evidence="2">zg-ZUI157</strain>
    </source>
</reference>
<dbReference type="SUPFAM" id="SSF54427">
    <property type="entry name" value="NTF2-like"/>
    <property type="match status" value="1"/>
</dbReference>
<evidence type="ECO:0008006" key="3">
    <source>
        <dbReference type="Google" id="ProtNLM"/>
    </source>
</evidence>
<name>A0ABX8GGL4_9CELL</name>
<dbReference type="RefSeq" id="WP_208195594.1">
    <property type="nucleotide sequence ID" value="NZ_CP076023.1"/>
</dbReference>
<protein>
    <recommendedName>
        <fullName evidence="3">Nuclear transport factor 2 family protein</fullName>
    </recommendedName>
</protein>
<evidence type="ECO:0000313" key="2">
    <source>
        <dbReference type="Proteomes" id="UP000679335"/>
    </source>
</evidence>
<sequence length="114" mass="11926">MTSTVTDPTVAAFLAATNGSDARGLEALFAPGAVVTDNGIEFTDAGAIATWIADDVVGSHITFEPVEYTGGAVPVLVADGDGTFHGGVRGPFRFELRFVPQEGRIARLDIRPLH</sequence>
<organism evidence="1 2">
    <name type="scientific">Cellulomonas dongxiuzhuiae</name>
    <dbReference type="NCBI Taxonomy" id="2819979"/>
    <lineage>
        <taxon>Bacteria</taxon>
        <taxon>Bacillati</taxon>
        <taxon>Actinomycetota</taxon>
        <taxon>Actinomycetes</taxon>
        <taxon>Micrococcales</taxon>
        <taxon>Cellulomonadaceae</taxon>
        <taxon>Cellulomonas</taxon>
    </lineage>
</organism>
<dbReference type="EMBL" id="CP076023">
    <property type="protein sequence ID" value="QWC15105.1"/>
    <property type="molecule type" value="Genomic_DNA"/>
</dbReference>
<dbReference type="Proteomes" id="UP000679335">
    <property type="component" value="Chromosome"/>
</dbReference>